<dbReference type="SUPFAM" id="SSF81383">
    <property type="entry name" value="F-box domain"/>
    <property type="match status" value="1"/>
</dbReference>
<dbReference type="SMART" id="SM00256">
    <property type="entry name" value="FBOX"/>
    <property type="match status" value="1"/>
</dbReference>
<sequence length="398" mass="46402">MGELSCELPDELMRKILVKVPAESLVRFKWVSKSWHGFITDPSFAYNHLVHHNNDTVLSSTSILLSWFSVDFAGDNKIKPILSLFSNPEAVYPTDFLNLFHSITDFFDHLPRTYYWDEMYDYYRTYHCNGIICIAQNYMDKGKSVLINPVIRETRILPESTIPLRHILKTHGEGFGYDLNANDFKLVRIFGRNRNFKCFAELYSMNSDSWKRIKIDVKLDDTCFHHGKGVLCKGVFYWLMMLLTPFPDFEYQTILSFDMSNEEFHSMPLPVDAMRNGDFMFDKREKCLVEWNKSVALLVVDEYKENLPCYIQMFVMDDYNGGEYSWTTHPTIGPLETYHFPLIFSSTDELIMVNSDKGVVSYNLKTQTLRGLPLPEVDMGTCLSNFYVKSLISVEKRD</sequence>
<dbReference type="EMBL" id="JAATIQ010000404">
    <property type="protein sequence ID" value="KAF4357464.1"/>
    <property type="molecule type" value="Genomic_DNA"/>
</dbReference>
<dbReference type="Proteomes" id="UP000525078">
    <property type="component" value="Unassembled WGS sequence"/>
</dbReference>
<evidence type="ECO:0000259" key="1">
    <source>
        <dbReference type="PROSITE" id="PS50181"/>
    </source>
</evidence>
<dbReference type="PANTHER" id="PTHR31672:SF13">
    <property type="entry name" value="F-BOX PROTEIN CPR30-LIKE"/>
    <property type="match status" value="1"/>
</dbReference>
<organism evidence="2 5">
    <name type="scientific">Cannabis sativa</name>
    <name type="common">Hemp</name>
    <name type="synonym">Marijuana</name>
    <dbReference type="NCBI Taxonomy" id="3483"/>
    <lineage>
        <taxon>Eukaryota</taxon>
        <taxon>Viridiplantae</taxon>
        <taxon>Streptophyta</taxon>
        <taxon>Embryophyta</taxon>
        <taxon>Tracheophyta</taxon>
        <taxon>Spermatophyta</taxon>
        <taxon>Magnoliopsida</taxon>
        <taxon>eudicotyledons</taxon>
        <taxon>Gunneridae</taxon>
        <taxon>Pentapetalae</taxon>
        <taxon>rosids</taxon>
        <taxon>fabids</taxon>
        <taxon>Rosales</taxon>
        <taxon>Cannabaceae</taxon>
        <taxon>Cannabis</taxon>
    </lineage>
</organism>
<gene>
    <name evidence="3" type="ORF">F8388_018472</name>
    <name evidence="2" type="ORF">G4B88_025633</name>
</gene>
<dbReference type="NCBIfam" id="TIGR01640">
    <property type="entry name" value="F_box_assoc_1"/>
    <property type="match status" value="1"/>
</dbReference>
<reference evidence="4 5" key="1">
    <citation type="journal article" date="2020" name="bioRxiv">
        <title>Sequence and annotation of 42 cannabis genomes reveals extensive copy number variation in cannabinoid synthesis and pathogen resistance genes.</title>
        <authorList>
            <person name="Mckernan K.J."/>
            <person name="Helbert Y."/>
            <person name="Kane L.T."/>
            <person name="Ebling H."/>
            <person name="Zhang L."/>
            <person name="Liu B."/>
            <person name="Eaton Z."/>
            <person name="Mclaughlin S."/>
            <person name="Kingan S."/>
            <person name="Baybayan P."/>
            <person name="Concepcion G."/>
            <person name="Jordan M."/>
            <person name="Riva A."/>
            <person name="Barbazuk W."/>
            <person name="Harkins T."/>
        </authorList>
    </citation>
    <scope>NUCLEOTIDE SEQUENCE [LARGE SCALE GENOMIC DNA]</scope>
    <source>
        <strain evidence="4 5">cv. Jamaican Lion 4</strain>
        <strain evidence="2">Father</strain>
        <strain evidence="3">Mother</strain>
        <tissue evidence="2">Leaf</tissue>
    </source>
</reference>
<name>A0A7J6EGJ1_CANSA</name>
<evidence type="ECO:0000313" key="5">
    <source>
        <dbReference type="Proteomes" id="UP000583929"/>
    </source>
</evidence>
<comment type="caution">
    <text evidence="2">The sequence shown here is derived from an EMBL/GenBank/DDBJ whole genome shotgun (WGS) entry which is preliminary data.</text>
</comment>
<dbReference type="InterPro" id="IPR036047">
    <property type="entry name" value="F-box-like_dom_sf"/>
</dbReference>
<dbReference type="PANTHER" id="PTHR31672">
    <property type="entry name" value="BNACNNG10540D PROTEIN"/>
    <property type="match status" value="1"/>
</dbReference>
<dbReference type="EMBL" id="JAATIP010000164">
    <property type="protein sequence ID" value="KAF4364796.1"/>
    <property type="molecule type" value="Genomic_DNA"/>
</dbReference>
<dbReference type="AlphaFoldDB" id="A0A7J6EGJ1"/>
<dbReference type="InterPro" id="IPR001810">
    <property type="entry name" value="F-box_dom"/>
</dbReference>
<dbReference type="InterPro" id="IPR050796">
    <property type="entry name" value="SCF_F-box_component"/>
</dbReference>
<proteinExistence type="predicted"/>
<keyword evidence="5" id="KW-1185">Reference proteome</keyword>
<protein>
    <recommendedName>
        <fullName evidence="1">F-box domain-containing protein</fullName>
    </recommendedName>
</protein>
<evidence type="ECO:0000313" key="4">
    <source>
        <dbReference type="Proteomes" id="UP000525078"/>
    </source>
</evidence>
<dbReference type="Proteomes" id="UP000583929">
    <property type="component" value="Unassembled WGS sequence"/>
</dbReference>
<feature type="domain" description="F-box" evidence="1">
    <location>
        <begin position="2"/>
        <end position="49"/>
    </location>
</feature>
<dbReference type="InterPro" id="IPR017451">
    <property type="entry name" value="F-box-assoc_interact_dom"/>
</dbReference>
<dbReference type="Pfam" id="PF00646">
    <property type="entry name" value="F-box"/>
    <property type="match status" value="1"/>
</dbReference>
<evidence type="ECO:0000313" key="2">
    <source>
        <dbReference type="EMBL" id="KAF4357464.1"/>
    </source>
</evidence>
<dbReference type="CDD" id="cd22157">
    <property type="entry name" value="F-box_AtFBW1-like"/>
    <property type="match status" value="1"/>
</dbReference>
<evidence type="ECO:0000313" key="3">
    <source>
        <dbReference type="EMBL" id="KAF4364796.1"/>
    </source>
</evidence>
<accession>A0A7J6EGJ1</accession>
<dbReference type="InterPro" id="IPR006527">
    <property type="entry name" value="F-box-assoc_dom_typ1"/>
</dbReference>
<dbReference type="Gene3D" id="1.20.1280.50">
    <property type="match status" value="1"/>
</dbReference>
<dbReference type="Pfam" id="PF07734">
    <property type="entry name" value="FBA_1"/>
    <property type="match status" value="1"/>
</dbReference>
<dbReference type="PROSITE" id="PS50181">
    <property type="entry name" value="FBOX"/>
    <property type="match status" value="1"/>
</dbReference>